<dbReference type="EMBL" id="GDQN01002507">
    <property type="protein sequence ID" value="JAT88547.1"/>
    <property type="molecule type" value="Transcribed_RNA"/>
</dbReference>
<proteinExistence type="predicted"/>
<sequence>ESDIILESLYLDGRLNVVLMDEQSQRAQCLLKQTWLQIQMLNQSSSSATNLTIPSPTQPGTSNIQSRHQIERIDICVEPSTDDSENCRKNDLSRIQDMLDRKEMSRKMSTREASSFEEGLLEFRSSPRLALDTDIIRHWNVNIAANSDIALVANTVMATPVTQLSVKRLLSSLKFIL</sequence>
<name>A0A1E1WNQ1_PECGO</name>
<evidence type="ECO:0000256" key="1">
    <source>
        <dbReference type="SAM" id="MobiDB-lite"/>
    </source>
</evidence>
<protein>
    <submittedName>
        <fullName evidence="2">Uncharacterized protein</fullName>
    </submittedName>
</protein>
<evidence type="ECO:0000313" key="2">
    <source>
        <dbReference type="EMBL" id="JAT88547.1"/>
    </source>
</evidence>
<reference evidence="2" key="1">
    <citation type="submission" date="2015-09" db="EMBL/GenBank/DDBJ databases">
        <title>De novo assembly of Pectinophora gossypiella (Pink Bollworm) gut transcriptome.</title>
        <authorList>
            <person name="Tassone E.E."/>
        </authorList>
    </citation>
    <scope>NUCLEOTIDE SEQUENCE</scope>
</reference>
<feature type="non-terminal residue" evidence="2">
    <location>
        <position position="1"/>
    </location>
</feature>
<dbReference type="AlphaFoldDB" id="A0A1E1WNQ1"/>
<organism evidence="2">
    <name type="scientific">Pectinophora gossypiella</name>
    <name type="common">Cotton pink bollworm</name>
    <name type="synonym">Depressaria gossypiella</name>
    <dbReference type="NCBI Taxonomy" id="13191"/>
    <lineage>
        <taxon>Eukaryota</taxon>
        <taxon>Metazoa</taxon>
        <taxon>Ecdysozoa</taxon>
        <taxon>Arthropoda</taxon>
        <taxon>Hexapoda</taxon>
        <taxon>Insecta</taxon>
        <taxon>Pterygota</taxon>
        <taxon>Neoptera</taxon>
        <taxon>Endopterygota</taxon>
        <taxon>Lepidoptera</taxon>
        <taxon>Glossata</taxon>
        <taxon>Ditrysia</taxon>
        <taxon>Gelechioidea</taxon>
        <taxon>Gelechiidae</taxon>
        <taxon>Apatetrinae</taxon>
        <taxon>Pectinophora</taxon>
    </lineage>
</organism>
<gene>
    <name evidence="2" type="ORF">g.3784</name>
</gene>
<accession>A0A1E1WNQ1</accession>
<feature type="non-terminal residue" evidence="2">
    <location>
        <position position="177"/>
    </location>
</feature>
<feature type="region of interest" description="Disordered" evidence="1">
    <location>
        <begin position="47"/>
        <end position="66"/>
    </location>
</feature>
<dbReference type="OrthoDB" id="5103at2759"/>